<reference evidence="4 5" key="1">
    <citation type="submission" date="2023-06" db="EMBL/GenBank/DDBJ databases">
        <title>Alteromonas sp. ASW11-36 isolated from intertidal sand.</title>
        <authorList>
            <person name="Li Y."/>
        </authorList>
    </citation>
    <scope>NUCLEOTIDE SEQUENCE [LARGE SCALE GENOMIC DNA]</scope>
    <source>
        <strain evidence="4 5">ASW11-36</strain>
    </source>
</reference>
<dbReference type="PANTHER" id="PTHR33121:SF71">
    <property type="entry name" value="OXYGEN SENSOR PROTEIN DOSP"/>
    <property type="match status" value="1"/>
</dbReference>
<evidence type="ECO:0000313" key="4">
    <source>
        <dbReference type="EMBL" id="MDM7861889.1"/>
    </source>
</evidence>
<dbReference type="SUPFAM" id="SSF52172">
    <property type="entry name" value="CheY-like"/>
    <property type="match status" value="1"/>
</dbReference>
<dbReference type="InterPro" id="IPR035919">
    <property type="entry name" value="EAL_sf"/>
</dbReference>
<dbReference type="SUPFAM" id="SSF141868">
    <property type="entry name" value="EAL domain-like"/>
    <property type="match status" value="1"/>
</dbReference>
<dbReference type="RefSeq" id="WP_289366572.1">
    <property type="nucleotide sequence ID" value="NZ_JAUCBP010000012.1"/>
</dbReference>
<name>A0ABT7T0Y9_9ALTE</name>
<evidence type="ECO:0000256" key="1">
    <source>
        <dbReference type="PROSITE-ProRule" id="PRU00169"/>
    </source>
</evidence>
<dbReference type="PANTHER" id="PTHR33121">
    <property type="entry name" value="CYCLIC DI-GMP PHOSPHODIESTERASE PDEF"/>
    <property type="match status" value="1"/>
</dbReference>
<feature type="domain" description="EAL" evidence="3">
    <location>
        <begin position="141"/>
        <end position="392"/>
    </location>
</feature>
<dbReference type="Gene3D" id="3.40.50.2300">
    <property type="match status" value="1"/>
</dbReference>
<protein>
    <submittedName>
        <fullName evidence="4">EAL domain-containing protein</fullName>
    </submittedName>
</protein>
<dbReference type="CDD" id="cd01948">
    <property type="entry name" value="EAL"/>
    <property type="match status" value="1"/>
</dbReference>
<sequence length="398" mass="44624">MPEKSFRIVAVEDDTNITGILNEFAAASDISFHSFSGLDTICIEDLHAADLIFLDLQLDHHDGIDVILALDQNKVKTPIILCSGMDINVINASKDLLTEHGLTCFGQLQKPFSYEQFLEAINAIEGGQSRNVKPSVPTTQRSLSNQDITNALERHWFTAHYQPQIDPVSGKITGVECLARLNHPERGLFNPFEFIQRIKELGLMDIFTKQIIQVGLKELCTAPLPKGTMFSFNLDAFSINTRFLVWLLDCLIEYAIPPNNICLEITELSALEINSEVKSILTKLRIRGFSLSLDDFGTGFSTIQELNELPFNEVKIDRSFVTSMLTKDSSEAIVRSTIDLAKRLSYRVVAEGAETSEQVIMLKQFGCHDIQGFYYCKPKSIEQFILFCENQAKGIKAS</sequence>
<feature type="modified residue" description="4-aspartylphosphate" evidence="1">
    <location>
        <position position="55"/>
    </location>
</feature>
<dbReference type="InterPro" id="IPR011006">
    <property type="entry name" value="CheY-like_superfamily"/>
</dbReference>
<dbReference type="PROSITE" id="PS50883">
    <property type="entry name" value="EAL"/>
    <property type="match status" value="1"/>
</dbReference>
<dbReference type="PROSITE" id="PS50110">
    <property type="entry name" value="RESPONSE_REGULATORY"/>
    <property type="match status" value="1"/>
</dbReference>
<accession>A0ABT7T0Y9</accession>
<dbReference type="InterPro" id="IPR050706">
    <property type="entry name" value="Cyclic-di-GMP_PDE-like"/>
</dbReference>
<dbReference type="Pfam" id="PF00563">
    <property type="entry name" value="EAL"/>
    <property type="match status" value="1"/>
</dbReference>
<evidence type="ECO:0000313" key="5">
    <source>
        <dbReference type="Proteomes" id="UP001234343"/>
    </source>
</evidence>
<keyword evidence="5" id="KW-1185">Reference proteome</keyword>
<dbReference type="Pfam" id="PF00072">
    <property type="entry name" value="Response_reg"/>
    <property type="match status" value="1"/>
</dbReference>
<dbReference type="InterPro" id="IPR001789">
    <property type="entry name" value="Sig_transdc_resp-reg_receiver"/>
</dbReference>
<comment type="caution">
    <text evidence="4">The sequence shown here is derived from an EMBL/GenBank/DDBJ whole genome shotgun (WGS) entry which is preliminary data.</text>
</comment>
<proteinExistence type="predicted"/>
<evidence type="ECO:0000259" key="3">
    <source>
        <dbReference type="PROSITE" id="PS50883"/>
    </source>
</evidence>
<dbReference type="InterPro" id="IPR001633">
    <property type="entry name" value="EAL_dom"/>
</dbReference>
<gene>
    <name evidence="4" type="ORF">QTP81_14900</name>
</gene>
<dbReference type="Gene3D" id="3.20.20.450">
    <property type="entry name" value="EAL domain"/>
    <property type="match status" value="1"/>
</dbReference>
<organism evidence="4 5">
    <name type="scientific">Alteromonas arenosi</name>
    <dbReference type="NCBI Taxonomy" id="3055817"/>
    <lineage>
        <taxon>Bacteria</taxon>
        <taxon>Pseudomonadati</taxon>
        <taxon>Pseudomonadota</taxon>
        <taxon>Gammaproteobacteria</taxon>
        <taxon>Alteromonadales</taxon>
        <taxon>Alteromonadaceae</taxon>
        <taxon>Alteromonas/Salinimonas group</taxon>
        <taxon>Alteromonas</taxon>
    </lineage>
</organism>
<dbReference type="Proteomes" id="UP001234343">
    <property type="component" value="Unassembled WGS sequence"/>
</dbReference>
<keyword evidence="1" id="KW-0597">Phosphoprotein</keyword>
<evidence type="ECO:0000259" key="2">
    <source>
        <dbReference type="PROSITE" id="PS50110"/>
    </source>
</evidence>
<dbReference type="EMBL" id="JAUCBP010000012">
    <property type="protein sequence ID" value="MDM7861889.1"/>
    <property type="molecule type" value="Genomic_DNA"/>
</dbReference>
<feature type="domain" description="Response regulatory" evidence="2">
    <location>
        <begin position="7"/>
        <end position="125"/>
    </location>
</feature>
<dbReference type="SMART" id="SM00052">
    <property type="entry name" value="EAL"/>
    <property type="match status" value="1"/>
</dbReference>